<proteinExistence type="predicted"/>
<feature type="transmembrane region" description="Helical" evidence="1">
    <location>
        <begin position="468"/>
        <end position="490"/>
    </location>
</feature>
<feature type="transmembrane region" description="Helical" evidence="1">
    <location>
        <begin position="189"/>
        <end position="213"/>
    </location>
</feature>
<protein>
    <submittedName>
        <fullName evidence="2">PepSY-associated TM helix domain-containing protein</fullName>
    </submittedName>
</protein>
<feature type="transmembrane region" description="Helical" evidence="1">
    <location>
        <begin position="386"/>
        <end position="406"/>
    </location>
</feature>
<keyword evidence="1" id="KW-0472">Membrane</keyword>
<reference evidence="2 3" key="1">
    <citation type="submission" date="2023-11" db="EMBL/GenBank/DDBJ databases">
        <title>MicrobeMod: A computational toolkit for identifying prokaryotic methylation and restriction-modification with nanopore sequencing.</title>
        <authorList>
            <person name="Crits-Christoph A."/>
            <person name="Kang S.C."/>
            <person name="Lee H."/>
            <person name="Ostrov N."/>
        </authorList>
    </citation>
    <scope>NUCLEOTIDE SEQUENCE [LARGE SCALE GENOMIC DNA]</scope>
    <source>
        <strain evidence="2 3">ATCC 25935</strain>
    </source>
</reference>
<dbReference type="PANTHER" id="PTHR34219">
    <property type="entry name" value="IRON-REGULATED INNER MEMBRANE PROTEIN-RELATED"/>
    <property type="match status" value="1"/>
</dbReference>
<feature type="transmembrane region" description="Helical" evidence="1">
    <location>
        <begin position="12"/>
        <end position="39"/>
    </location>
</feature>
<keyword evidence="3" id="KW-1185">Reference proteome</keyword>
<keyword evidence="1" id="KW-0812">Transmembrane</keyword>
<feature type="transmembrane region" description="Helical" evidence="1">
    <location>
        <begin position="418"/>
        <end position="434"/>
    </location>
</feature>
<organism evidence="2 3">
    <name type="scientific">Duganella zoogloeoides</name>
    <dbReference type="NCBI Taxonomy" id="75659"/>
    <lineage>
        <taxon>Bacteria</taxon>
        <taxon>Pseudomonadati</taxon>
        <taxon>Pseudomonadota</taxon>
        <taxon>Betaproteobacteria</taxon>
        <taxon>Burkholderiales</taxon>
        <taxon>Oxalobacteraceae</taxon>
        <taxon>Telluria group</taxon>
        <taxon>Duganella</taxon>
    </lineage>
</organism>
<dbReference type="RefSeq" id="WP_019920933.1">
    <property type="nucleotide sequence ID" value="NZ_CP140152.1"/>
</dbReference>
<feature type="transmembrane region" description="Helical" evidence="1">
    <location>
        <begin position="443"/>
        <end position="462"/>
    </location>
</feature>
<name>A0ABZ0Y4Z2_9BURK</name>
<evidence type="ECO:0000313" key="2">
    <source>
        <dbReference type="EMBL" id="WQH06924.1"/>
    </source>
</evidence>
<gene>
    <name evidence="2" type="ORF">SR858_11505</name>
</gene>
<sequence length="497" mass="53759">METRAPGLRQHMAGLHAWAGVLAGWLLYAIFVTGGISYFREELTQWLRPELPARPTVLDQAAAAQRALATLSQLAAGADRWQIDLPGPRHNVIDASWESGDHRKRALLSAADGAVLHPRATHGGEFFYYFHFSLHYLPGTLGRWIVGLCAMMALVVLISGVIVHRRIFSDFFTFRPGKGQRSWLDAHNISSVLGLPFYLMIVYTGLVTLMLTYMPWGAVAAFGQQQARPAMAQAMQARFETPKRTGVMVPPAPLAPLMAQATARWGDGSIGRVIMTHPGDAASRVAIVRGDGGRISVAPAYVLFDGASGALLDERAHSGPALTAWGAAYGLHLGRYADPALRWLYFGSSMLGAAMVATGLVLWTVKRRSKATTSLAWLRFTQAGNAACVAGLPVAVAVFLLSNRLLPLGLANREQWEVHGFFLCWGATAVYSGWRGGAAAWRGLWWLGAMLWVALPLLDASLPGLPSSALFVSFDTAFVAVGLLCLQLGWRTGATTR</sequence>
<evidence type="ECO:0000313" key="3">
    <source>
        <dbReference type="Proteomes" id="UP001326110"/>
    </source>
</evidence>
<keyword evidence="1" id="KW-1133">Transmembrane helix</keyword>
<dbReference type="Pfam" id="PF03929">
    <property type="entry name" value="PepSY_TM"/>
    <property type="match status" value="1"/>
</dbReference>
<evidence type="ECO:0000256" key="1">
    <source>
        <dbReference type="SAM" id="Phobius"/>
    </source>
</evidence>
<accession>A0ABZ0Y4Z2</accession>
<dbReference type="PANTHER" id="PTHR34219:SF4">
    <property type="entry name" value="PEPSY DOMAIN-CONTAINING PROTEIN"/>
    <property type="match status" value="1"/>
</dbReference>
<dbReference type="InterPro" id="IPR005625">
    <property type="entry name" value="PepSY-ass_TM"/>
</dbReference>
<feature type="transmembrane region" description="Helical" evidence="1">
    <location>
        <begin position="144"/>
        <end position="168"/>
    </location>
</feature>
<dbReference type="Proteomes" id="UP001326110">
    <property type="component" value="Chromosome"/>
</dbReference>
<feature type="transmembrane region" description="Helical" evidence="1">
    <location>
        <begin position="343"/>
        <end position="365"/>
    </location>
</feature>
<dbReference type="EMBL" id="CP140152">
    <property type="protein sequence ID" value="WQH06924.1"/>
    <property type="molecule type" value="Genomic_DNA"/>
</dbReference>